<dbReference type="InterPro" id="IPR029039">
    <property type="entry name" value="Flavoprotein-like_sf"/>
</dbReference>
<dbReference type="RefSeq" id="WP_274260873.1">
    <property type="nucleotide sequence ID" value="NZ_CP117884.1"/>
</dbReference>
<keyword evidence="1" id="KW-0560">Oxidoreductase</keyword>
<dbReference type="SUPFAM" id="SSF52218">
    <property type="entry name" value="Flavoproteins"/>
    <property type="match status" value="1"/>
</dbReference>
<evidence type="ECO:0000256" key="1">
    <source>
        <dbReference type="ARBA" id="ARBA00023002"/>
    </source>
</evidence>
<gene>
    <name evidence="3" type="ORF">PQ472_01880</name>
</gene>
<accession>A0ABY7WU83</accession>
<dbReference type="EMBL" id="CP117884">
    <property type="protein sequence ID" value="WDF83018.1"/>
    <property type="molecule type" value="Genomic_DNA"/>
</dbReference>
<organism evidence="3 4">
    <name type="scientific">Lacticaseibacillus pabuli</name>
    <dbReference type="NCBI Taxonomy" id="3025672"/>
    <lineage>
        <taxon>Bacteria</taxon>
        <taxon>Bacillati</taxon>
        <taxon>Bacillota</taxon>
        <taxon>Bacilli</taxon>
        <taxon>Lactobacillales</taxon>
        <taxon>Lactobacillaceae</taxon>
        <taxon>Lacticaseibacillus</taxon>
    </lineage>
</organism>
<reference evidence="3 4" key="1">
    <citation type="submission" date="2023-02" db="EMBL/GenBank/DDBJ databases">
        <title>Genome sequence of Lacticaseibacillus sp. KACC 23028.</title>
        <authorList>
            <person name="Kim S."/>
            <person name="Heo J."/>
            <person name="Kwon S.-W."/>
        </authorList>
    </citation>
    <scope>NUCLEOTIDE SEQUENCE [LARGE SCALE GENOMIC DNA]</scope>
    <source>
        <strain evidence="3 4">KACC 23028</strain>
    </source>
</reference>
<evidence type="ECO:0000259" key="2">
    <source>
        <dbReference type="Pfam" id="PF02525"/>
    </source>
</evidence>
<dbReference type="Gene3D" id="3.40.50.360">
    <property type="match status" value="1"/>
</dbReference>
<proteinExistence type="predicted"/>
<dbReference type="Pfam" id="PF02525">
    <property type="entry name" value="Flavodoxin_2"/>
    <property type="match status" value="1"/>
</dbReference>
<protein>
    <submittedName>
        <fullName evidence="3">NAD(P)H-dependent oxidoreductase</fullName>
    </submittedName>
</protein>
<name>A0ABY7WU83_9LACO</name>
<dbReference type="InterPro" id="IPR046980">
    <property type="entry name" value="KefG/KefF"/>
</dbReference>
<keyword evidence="4" id="KW-1185">Reference proteome</keyword>
<evidence type="ECO:0000313" key="3">
    <source>
        <dbReference type="EMBL" id="WDF83018.1"/>
    </source>
</evidence>
<sequence>MHTLVIVSHPNIDRSNTQSFFRDAVSGLADVRWIHLDAATSTDQWPKQEDLQWANRIIFQFPLYWYSAPASLWAWLDELWIKGVVYDENGGLLTGKTLGLVVNSGQAAATFRMGGSNGRPLDDFLTPFAAIAKRTGMTMLPTLTVPQFDRMNEDARLLLLINYEQYLTLADPDDRSQQSDWFAAQLQAHGDGLLASTVQDVEAELDNLQQTVAELRQGEAD</sequence>
<dbReference type="InterPro" id="IPR003680">
    <property type="entry name" value="Flavodoxin_fold"/>
</dbReference>
<feature type="domain" description="Flavodoxin-like fold" evidence="2">
    <location>
        <begin position="1"/>
        <end position="153"/>
    </location>
</feature>
<evidence type="ECO:0000313" key="4">
    <source>
        <dbReference type="Proteomes" id="UP001220377"/>
    </source>
</evidence>
<dbReference type="PANTHER" id="PTHR47307">
    <property type="entry name" value="GLUTATHIONE-REGULATED POTASSIUM-EFFLUX SYSTEM ANCILLARY PROTEIN KEFG"/>
    <property type="match status" value="1"/>
</dbReference>
<dbReference type="PANTHER" id="PTHR47307:SF1">
    <property type="entry name" value="GLUTATHIONE-REGULATED POTASSIUM-EFFLUX SYSTEM ANCILLARY PROTEIN KEFG"/>
    <property type="match status" value="1"/>
</dbReference>
<dbReference type="Proteomes" id="UP001220377">
    <property type="component" value="Chromosome"/>
</dbReference>